<feature type="transmembrane region" description="Helical" evidence="12">
    <location>
        <begin position="400"/>
        <end position="418"/>
    </location>
</feature>
<keyword evidence="2" id="KW-0813">Transport</keyword>
<sequence>MLLVMQARSKDRRIKWVYFILIYLGLFLCLLLRRMCVRLVTGLIKGHSLAGEQPIGIIKEENVMDINRVAKDILKHVGGKENVSDLSHCFTRLRFVLKDMSKADKEVVEHLEGVIQVVISGGQFQVVLGSKVTKVYDAMLPMVDLESGGGEGGQAEKGNVLNHVLQVISKMFTPLIPAIAASGLIKGLLTAAKLVAAGRGVDIASNDTYILLFAASQIIFYFMPVFLGYTAAKALKCNEIIAMTIGGFLCYPQLDAIIQDVSAVTRIFGIPVIKGAWTIGESTRVFSYTESVIPILLAVFVLMYLERALEKIIPQILQIILVPGISMILMVPLTLCLLGPVGIWVGNGIQTVYYALMQFNAVLGGAVVGGLWGVFVIFGAHRALLPVGLNDVAVSGKQNLLAFAGAANFSQGGAALGVMLKSRNRELKGVAASATISAVLVGITEPAIYGCNLRLKKPMICAIICGALGGGIMGLGGVYGDAFANNGVLTIFTYAAFGMTPFIFYLVGIAVSFFGAAVLTYFVGFDDIPDKGDGAAAVNRAGDKNRTGDENRAGDESRAVCENAGENEILLGSPIQGKAVPMTSVKDEVFSSEALGKGIAVIPEKGEVTAPADCTVTLIYPTLHAMGLTMDNGVELLIHVGMDTVKLEGRYFQKHVEEGAHIKKGTKIVSFDIDKIKEAGYDTVVPVIVGNTANFAEVKGLEREHADCDTPVVRIIR</sequence>
<evidence type="ECO:0000256" key="4">
    <source>
        <dbReference type="ARBA" id="ARBA00022597"/>
    </source>
</evidence>
<dbReference type="CDD" id="cd00212">
    <property type="entry name" value="PTS_IIB_glc"/>
    <property type="match status" value="1"/>
</dbReference>
<evidence type="ECO:0000259" key="15">
    <source>
        <dbReference type="PROSITE" id="PS51103"/>
    </source>
</evidence>
<feature type="domain" description="PTS EIIA type-1" evidence="13">
    <location>
        <begin position="587"/>
        <end position="691"/>
    </location>
</feature>
<feature type="transmembrane region" description="Helical" evidence="12">
    <location>
        <begin position="285"/>
        <end position="305"/>
    </location>
</feature>
<feature type="transmembrane region" description="Helical" evidence="12">
    <location>
        <begin position="208"/>
        <end position="229"/>
    </location>
</feature>
<reference evidence="16 17" key="1">
    <citation type="submission" date="2011-08" db="EMBL/GenBank/DDBJ databases">
        <title>The Genome Sequence of Clostridium citroniae WAL-17108.</title>
        <authorList>
            <consortium name="The Broad Institute Genome Sequencing Platform"/>
            <person name="Earl A."/>
            <person name="Ward D."/>
            <person name="Feldgarden M."/>
            <person name="Gevers D."/>
            <person name="Finegold S.M."/>
            <person name="Summanen P.H."/>
            <person name="Molitoris D.R."/>
            <person name="Vaisanen M.L."/>
            <person name="Daigneault M."/>
            <person name="Allen-Vercoe E."/>
            <person name="Young S.K."/>
            <person name="Zeng Q."/>
            <person name="Gargeya S."/>
            <person name="Fitzgerald M."/>
            <person name="Haas B."/>
            <person name="Abouelleil A."/>
            <person name="Alvarado L."/>
            <person name="Arachchi H.M."/>
            <person name="Berlin A."/>
            <person name="Brown A."/>
            <person name="Chapman S.B."/>
            <person name="Chen Z."/>
            <person name="Dunbar C."/>
            <person name="Freedman E."/>
            <person name="Gearin G."/>
            <person name="Gellesch M."/>
            <person name="Goldberg J."/>
            <person name="Griggs A."/>
            <person name="Gujja S."/>
            <person name="Heiman D."/>
            <person name="Howarth C."/>
            <person name="Larson L."/>
            <person name="Lui A."/>
            <person name="MacDonald P.J.P."/>
            <person name="Montmayeur A."/>
            <person name="Murphy C."/>
            <person name="Neiman D."/>
            <person name="Pearson M."/>
            <person name="Priest M."/>
            <person name="Roberts A."/>
            <person name="Saif S."/>
            <person name="Shea T."/>
            <person name="Shenoy N."/>
            <person name="Sisk P."/>
            <person name="Stolte C."/>
            <person name="Sykes S."/>
            <person name="Wortman J."/>
            <person name="Nusbaum C."/>
            <person name="Birren B."/>
        </authorList>
    </citation>
    <scope>NUCLEOTIDE SEQUENCE [LARGE SCALE GENOMIC DNA]</scope>
    <source>
        <strain evidence="16 17">WAL-17108</strain>
    </source>
</reference>
<evidence type="ECO:0000256" key="12">
    <source>
        <dbReference type="SAM" id="Phobius"/>
    </source>
</evidence>
<dbReference type="Pfam" id="PF00358">
    <property type="entry name" value="PTS_EIIA_1"/>
    <property type="match status" value="1"/>
</dbReference>
<dbReference type="PROSITE" id="PS51093">
    <property type="entry name" value="PTS_EIIA_TYPE_1"/>
    <property type="match status" value="1"/>
</dbReference>
<dbReference type="eggNOG" id="COG1264">
    <property type="taxonomic scope" value="Bacteria"/>
</dbReference>
<keyword evidence="3" id="KW-1003">Cell membrane</keyword>
<evidence type="ECO:0000313" key="17">
    <source>
        <dbReference type="Proteomes" id="UP000003763"/>
    </source>
</evidence>
<feature type="transmembrane region" description="Helical" evidence="12">
    <location>
        <begin position="16"/>
        <end position="35"/>
    </location>
</feature>
<keyword evidence="7 12" id="KW-0812">Transmembrane</keyword>
<dbReference type="GO" id="GO:0015771">
    <property type="term" value="P:trehalose transport"/>
    <property type="evidence" value="ECO:0007669"/>
    <property type="project" value="TreeGrafter"/>
</dbReference>
<dbReference type="PROSITE" id="PS51103">
    <property type="entry name" value="PTS_EIIC_TYPE_1"/>
    <property type="match status" value="1"/>
</dbReference>
<dbReference type="HOGENOM" id="CLU_012312_2_1_9"/>
<comment type="caution">
    <text evidence="16">The sequence shown here is derived from an EMBL/GenBank/DDBJ whole genome shotgun (WGS) entry which is preliminary data.</text>
</comment>
<dbReference type="InterPro" id="IPR036878">
    <property type="entry name" value="Glu_permease_IIB"/>
</dbReference>
<dbReference type="eggNOG" id="COG2190">
    <property type="taxonomic scope" value="Bacteria"/>
</dbReference>
<keyword evidence="8" id="KW-0418">Kinase</keyword>
<dbReference type="GO" id="GO:0005886">
    <property type="term" value="C:plasma membrane"/>
    <property type="evidence" value="ECO:0007669"/>
    <property type="project" value="UniProtKB-SubCell"/>
</dbReference>
<dbReference type="NCBIfam" id="TIGR00830">
    <property type="entry name" value="PTBA"/>
    <property type="match status" value="1"/>
</dbReference>
<dbReference type="FunFam" id="2.70.70.10:FF:000001">
    <property type="entry name" value="PTS system glucose-specific IIA component"/>
    <property type="match status" value="1"/>
</dbReference>
<evidence type="ECO:0000256" key="3">
    <source>
        <dbReference type="ARBA" id="ARBA00022475"/>
    </source>
</evidence>
<keyword evidence="4" id="KW-0762">Sugar transport</keyword>
<gene>
    <name evidence="16" type="ORF">HMPREF9469_02719</name>
</gene>
<dbReference type="InterPro" id="IPR018113">
    <property type="entry name" value="PTrfase_EIIB_Cys"/>
</dbReference>
<dbReference type="InterPro" id="IPR013013">
    <property type="entry name" value="PTS_EIIC_1"/>
</dbReference>
<dbReference type="AlphaFoldDB" id="G5HJG8"/>
<dbReference type="Gene3D" id="2.70.70.10">
    <property type="entry name" value="Glucose Permease (Domain IIA)"/>
    <property type="match status" value="1"/>
</dbReference>
<dbReference type="PATRIC" id="fig|742733.3.peg.2830"/>
<evidence type="ECO:0000259" key="13">
    <source>
        <dbReference type="PROSITE" id="PS51093"/>
    </source>
</evidence>
<organism evidence="16 17">
    <name type="scientific">[Clostridium] citroniae WAL-17108</name>
    <dbReference type="NCBI Taxonomy" id="742733"/>
    <lineage>
        <taxon>Bacteria</taxon>
        <taxon>Bacillati</taxon>
        <taxon>Bacillota</taxon>
        <taxon>Clostridia</taxon>
        <taxon>Lachnospirales</taxon>
        <taxon>Lachnospiraceae</taxon>
        <taxon>Enterocloster</taxon>
    </lineage>
</organism>
<evidence type="ECO:0000256" key="2">
    <source>
        <dbReference type="ARBA" id="ARBA00022448"/>
    </source>
</evidence>
<dbReference type="PANTHER" id="PTHR30175">
    <property type="entry name" value="PHOSPHOTRANSFERASE SYSTEM TRANSPORT PROTEIN"/>
    <property type="match status" value="1"/>
</dbReference>
<keyword evidence="5" id="KW-0808">Transferase</keyword>
<feature type="active site" description="Phosphocysteine intermediate; for EIIB activity" evidence="11">
    <location>
        <position position="89"/>
    </location>
</feature>
<evidence type="ECO:0000256" key="9">
    <source>
        <dbReference type="ARBA" id="ARBA00022989"/>
    </source>
</evidence>
<evidence type="ECO:0000259" key="14">
    <source>
        <dbReference type="PROSITE" id="PS51098"/>
    </source>
</evidence>
<dbReference type="GO" id="GO:0009401">
    <property type="term" value="P:phosphoenolpyruvate-dependent sugar phosphotransferase system"/>
    <property type="evidence" value="ECO:0007669"/>
    <property type="project" value="UniProtKB-KW"/>
</dbReference>
<dbReference type="eggNOG" id="COG1263">
    <property type="taxonomic scope" value="Bacteria"/>
</dbReference>
<dbReference type="GO" id="GO:0016301">
    <property type="term" value="F:kinase activity"/>
    <property type="evidence" value="ECO:0007669"/>
    <property type="project" value="UniProtKB-KW"/>
</dbReference>
<dbReference type="SUPFAM" id="SSF51261">
    <property type="entry name" value="Duplicated hybrid motif"/>
    <property type="match status" value="1"/>
</dbReference>
<dbReference type="Pfam" id="PF02378">
    <property type="entry name" value="PTS_EIIC"/>
    <property type="match status" value="1"/>
</dbReference>
<evidence type="ECO:0000256" key="1">
    <source>
        <dbReference type="ARBA" id="ARBA00004651"/>
    </source>
</evidence>
<dbReference type="PROSITE" id="PS51098">
    <property type="entry name" value="PTS_EIIB_TYPE_1"/>
    <property type="match status" value="1"/>
</dbReference>
<dbReference type="GO" id="GO:0090589">
    <property type="term" value="F:protein-phosphocysteine-trehalose phosphotransferase system transporter activity"/>
    <property type="evidence" value="ECO:0007669"/>
    <property type="project" value="TreeGrafter"/>
</dbReference>
<feature type="transmembrane region" description="Helical" evidence="12">
    <location>
        <begin position="175"/>
        <end position="196"/>
    </location>
</feature>
<dbReference type="SUPFAM" id="SSF55604">
    <property type="entry name" value="Glucose permease domain IIB"/>
    <property type="match status" value="1"/>
</dbReference>
<evidence type="ECO:0000256" key="10">
    <source>
        <dbReference type="ARBA" id="ARBA00023136"/>
    </source>
</evidence>
<dbReference type="Gene3D" id="3.30.1360.60">
    <property type="entry name" value="Glucose permease domain IIB"/>
    <property type="match status" value="1"/>
</dbReference>
<dbReference type="GO" id="GO:0008982">
    <property type="term" value="F:protein-N(PI)-phosphohistidine-sugar phosphotransferase activity"/>
    <property type="evidence" value="ECO:0007669"/>
    <property type="project" value="InterPro"/>
</dbReference>
<feature type="transmembrane region" description="Helical" evidence="12">
    <location>
        <begin position="430"/>
        <end position="448"/>
    </location>
</feature>
<evidence type="ECO:0000256" key="11">
    <source>
        <dbReference type="PROSITE-ProRule" id="PRU00421"/>
    </source>
</evidence>
<feature type="transmembrane region" description="Helical" evidence="12">
    <location>
        <begin position="352"/>
        <end position="379"/>
    </location>
</feature>
<dbReference type="PANTHER" id="PTHR30175:SF1">
    <property type="entry name" value="PTS SYSTEM ARBUTIN-, CELLOBIOSE-, AND SALICIN-SPECIFIC EIIBC COMPONENT-RELATED"/>
    <property type="match status" value="1"/>
</dbReference>
<dbReference type="InterPro" id="IPR003352">
    <property type="entry name" value="PTS_EIIC"/>
</dbReference>
<dbReference type="Proteomes" id="UP000003763">
    <property type="component" value="Unassembled WGS sequence"/>
</dbReference>
<feature type="transmembrane region" description="Helical" evidence="12">
    <location>
        <begin position="317"/>
        <end position="346"/>
    </location>
</feature>
<comment type="subcellular location">
    <subcellularLocation>
        <location evidence="1">Cell membrane</location>
        <topology evidence="1">Multi-pass membrane protein</topology>
    </subcellularLocation>
</comment>
<keyword evidence="10 12" id="KW-0472">Membrane</keyword>
<dbReference type="EMBL" id="ADLJ01000020">
    <property type="protein sequence ID" value="EHE98394.1"/>
    <property type="molecule type" value="Genomic_DNA"/>
</dbReference>
<name>G5HJG8_9FIRM</name>
<evidence type="ECO:0000256" key="6">
    <source>
        <dbReference type="ARBA" id="ARBA00022683"/>
    </source>
</evidence>
<dbReference type="PROSITE" id="PS00371">
    <property type="entry name" value="PTS_EIIA_TYPE_1_HIS"/>
    <property type="match status" value="1"/>
</dbReference>
<feature type="domain" description="PTS EIIC type-1" evidence="15">
    <location>
        <begin position="170"/>
        <end position="535"/>
    </location>
</feature>
<evidence type="ECO:0000256" key="8">
    <source>
        <dbReference type="ARBA" id="ARBA00022777"/>
    </source>
</evidence>
<evidence type="ECO:0008006" key="18">
    <source>
        <dbReference type="Google" id="ProtNLM"/>
    </source>
</evidence>
<dbReference type="InterPro" id="IPR011297">
    <property type="entry name" value="PTS_IIABC_b_glu"/>
</dbReference>
<dbReference type="InterPro" id="IPR001996">
    <property type="entry name" value="PTS_IIB_1"/>
</dbReference>
<accession>G5HJG8</accession>
<dbReference type="FunFam" id="3.30.1360.60:FF:000001">
    <property type="entry name" value="PTS system glucose-specific IIBC component PtsG"/>
    <property type="match status" value="1"/>
</dbReference>
<evidence type="ECO:0000256" key="7">
    <source>
        <dbReference type="ARBA" id="ARBA00022692"/>
    </source>
</evidence>
<feature type="transmembrane region" description="Helical" evidence="12">
    <location>
        <begin position="460"/>
        <end position="482"/>
    </location>
</feature>
<dbReference type="PROSITE" id="PS01035">
    <property type="entry name" value="PTS_EIIB_TYPE_1_CYS"/>
    <property type="match status" value="1"/>
</dbReference>
<dbReference type="Pfam" id="PF00367">
    <property type="entry name" value="PTS_EIIB"/>
    <property type="match status" value="1"/>
</dbReference>
<protein>
    <recommendedName>
        <fullName evidence="18">PTS EIIA type-1 domain-containing protein</fullName>
    </recommendedName>
</protein>
<feature type="transmembrane region" description="Helical" evidence="12">
    <location>
        <begin position="502"/>
        <end position="523"/>
    </location>
</feature>
<evidence type="ECO:0000256" key="5">
    <source>
        <dbReference type="ARBA" id="ARBA00022679"/>
    </source>
</evidence>
<feature type="domain" description="PTS EIIB type-1" evidence="14">
    <location>
        <begin position="67"/>
        <end position="149"/>
    </location>
</feature>
<dbReference type="InterPro" id="IPR001127">
    <property type="entry name" value="PTS_EIIA_1_perm"/>
</dbReference>
<dbReference type="InterPro" id="IPR050558">
    <property type="entry name" value="PTS_Sugar-Specific_Components"/>
</dbReference>
<dbReference type="InterPro" id="IPR011055">
    <property type="entry name" value="Dup_hybrid_motif"/>
</dbReference>
<keyword evidence="6" id="KW-0598">Phosphotransferase system</keyword>
<evidence type="ECO:0000313" key="16">
    <source>
        <dbReference type="EMBL" id="EHE98394.1"/>
    </source>
</evidence>
<proteinExistence type="predicted"/>
<dbReference type="NCBIfam" id="TIGR01995">
    <property type="entry name" value="PTS-II-ABC-beta"/>
    <property type="match status" value="1"/>
</dbReference>
<keyword evidence="9 12" id="KW-1133">Transmembrane helix</keyword>